<dbReference type="EC" id="3.6.1.55" evidence="11"/>
<evidence type="ECO:0000313" key="15">
    <source>
        <dbReference type="Proteomes" id="UP000306509"/>
    </source>
</evidence>
<evidence type="ECO:0000256" key="5">
    <source>
        <dbReference type="ARBA" id="ARBA00022723"/>
    </source>
</evidence>
<dbReference type="SUPFAM" id="SSF55811">
    <property type="entry name" value="Nudix"/>
    <property type="match status" value="1"/>
</dbReference>
<dbReference type="AlphaFoldDB" id="A0A4U8PZ58"/>
<evidence type="ECO:0000313" key="14">
    <source>
        <dbReference type="EMBL" id="TLC97610.1"/>
    </source>
</evidence>
<keyword evidence="3" id="KW-0515">Mutator protein</keyword>
<dbReference type="PANTHER" id="PTHR47707:SF1">
    <property type="entry name" value="NUDIX HYDROLASE FAMILY PROTEIN"/>
    <property type="match status" value="1"/>
</dbReference>
<dbReference type="PANTHER" id="PTHR47707">
    <property type="entry name" value="8-OXO-DGTP DIPHOSPHATASE"/>
    <property type="match status" value="1"/>
</dbReference>
<dbReference type="GO" id="GO:0035539">
    <property type="term" value="F:8-oxo-7,8-dihydrodeoxyguanosine triphosphate pyrophosphatase activity"/>
    <property type="evidence" value="ECO:0007669"/>
    <property type="project" value="UniProtKB-EC"/>
</dbReference>
<organism evidence="14 15">
    <name type="scientific">Robinsoniella peoriensis</name>
    <dbReference type="NCBI Taxonomy" id="180332"/>
    <lineage>
        <taxon>Bacteria</taxon>
        <taxon>Bacillati</taxon>
        <taxon>Bacillota</taxon>
        <taxon>Clostridia</taxon>
        <taxon>Lachnospirales</taxon>
        <taxon>Lachnospiraceae</taxon>
        <taxon>Robinsoniella</taxon>
    </lineage>
</organism>
<dbReference type="PROSITE" id="PS51462">
    <property type="entry name" value="NUDIX"/>
    <property type="match status" value="1"/>
</dbReference>
<dbReference type="GO" id="GO:0006281">
    <property type="term" value="P:DNA repair"/>
    <property type="evidence" value="ECO:0007669"/>
    <property type="project" value="UniProtKB-KW"/>
</dbReference>
<keyword evidence="4" id="KW-0235">DNA replication</keyword>
<dbReference type="GO" id="GO:0006260">
    <property type="term" value="P:DNA replication"/>
    <property type="evidence" value="ECO:0007669"/>
    <property type="project" value="UniProtKB-KW"/>
</dbReference>
<evidence type="ECO:0000256" key="6">
    <source>
        <dbReference type="ARBA" id="ARBA00022763"/>
    </source>
</evidence>
<keyword evidence="8" id="KW-0460">Magnesium</keyword>
<proteinExistence type="inferred from homology"/>
<dbReference type="PROSITE" id="PS00893">
    <property type="entry name" value="NUDIX_BOX"/>
    <property type="match status" value="1"/>
</dbReference>
<evidence type="ECO:0000256" key="9">
    <source>
        <dbReference type="ARBA" id="ARBA00023204"/>
    </source>
</evidence>
<dbReference type="Proteomes" id="UP000306509">
    <property type="component" value="Unassembled WGS sequence"/>
</dbReference>
<evidence type="ECO:0000259" key="13">
    <source>
        <dbReference type="PROSITE" id="PS51462"/>
    </source>
</evidence>
<reference evidence="14 15" key="1">
    <citation type="journal article" date="2019" name="Anaerobe">
        <title>Detection of Robinsoniella peoriensis in multiple bone samples of a trauma patient.</title>
        <authorList>
            <person name="Schrottner P."/>
            <person name="Hartwich K."/>
            <person name="Bunk B."/>
            <person name="Schober I."/>
            <person name="Helbig S."/>
            <person name="Rudolph W.W."/>
            <person name="Gunzer F."/>
        </authorList>
    </citation>
    <scope>NUCLEOTIDE SEQUENCE [LARGE SCALE GENOMIC DNA]</scope>
    <source>
        <strain evidence="14 15">DSM 106044</strain>
    </source>
</reference>
<dbReference type="InterPro" id="IPR015797">
    <property type="entry name" value="NUDIX_hydrolase-like_dom_sf"/>
</dbReference>
<keyword evidence="9" id="KW-0234">DNA repair</keyword>
<dbReference type="PRINTS" id="PR00502">
    <property type="entry name" value="NUDIXFAMILY"/>
</dbReference>
<evidence type="ECO:0000256" key="12">
    <source>
        <dbReference type="RuleBase" id="RU003476"/>
    </source>
</evidence>
<dbReference type="RefSeq" id="WP_047832111.1">
    <property type="nucleotide sequence ID" value="NZ_CAUSDN010000121.1"/>
</dbReference>
<evidence type="ECO:0000256" key="10">
    <source>
        <dbReference type="ARBA" id="ARBA00035861"/>
    </source>
</evidence>
<comment type="caution">
    <text evidence="14">The sequence shown here is derived from an EMBL/GenBank/DDBJ whole genome shotgun (WGS) entry which is preliminary data.</text>
</comment>
<evidence type="ECO:0000256" key="1">
    <source>
        <dbReference type="ARBA" id="ARBA00001946"/>
    </source>
</evidence>
<keyword evidence="15" id="KW-1185">Reference proteome</keyword>
<dbReference type="InterPro" id="IPR047127">
    <property type="entry name" value="MutT-like"/>
</dbReference>
<feature type="domain" description="Nudix hydrolase" evidence="13">
    <location>
        <begin position="2"/>
        <end position="128"/>
    </location>
</feature>
<dbReference type="InterPro" id="IPR020476">
    <property type="entry name" value="Nudix_hydrolase"/>
</dbReference>
<protein>
    <recommendedName>
        <fullName evidence="11">8-oxo-dGTP diphosphatase</fullName>
        <ecNumber evidence="11">3.6.1.55</ecNumber>
    </recommendedName>
</protein>
<evidence type="ECO:0000256" key="3">
    <source>
        <dbReference type="ARBA" id="ARBA00022457"/>
    </source>
</evidence>
<evidence type="ECO:0000256" key="2">
    <source>
        <dbReference type="ARBA" id="ARBA00005582"/>
    </source>
</evidence>
<evidence type="ECO:0000256" key="11">
    <source>
        <dbReference type="ARBA" id="ARBA00038905"/>
    </source>
</evidence>
<dbReference type="CDD" id="cd03425">
    <property type="entry name" value="NUDIX_MutT_NudA_like"/>
    <property type="match status" value="1"/>
</dbReference>
<evidence type="ECO:0000256" key="8">
    <source>
        <dbReference type="ARBA" id="ARBA00022842"/>
    </source>
</evidence>
<comment type="similarity">
    <text evidence="2 12">Belongs to the Nudix hydrolase family.</text>
</comment>
<comment type="catalytic activity">
    <reaction evidence="10">
        <text>8-oxo-dGTP + H2O = 8-oxo-dGMP + diphosphate + H(+)</text>
        <dbReference type="Rhea" id="RHEA:31575"/>
        <dbReference type="ChEBI" id="CHEBI:15377"/>
        <dbReference type="ChEBI" id="CHEBI:15378"/>
        <dbReference type="ChEBI" id="CHEBI:33019"/>
        <dbReference type="ChEBI" id="CHEBI:63224"/>
        <dbReference type="ChEBI" id="CHEBI:77896"/>
        <dbReference type="EC" id="3.6.1.55"/>
    </reaction>
</comment>
<gene>
    <name evidence="14" type="primary">nudG</name>
    <name evidence="14" type="ORF">DSM106044_05564</name>
</gene>
<dbReference type="GO" id="GO:0046872">
    <property type="term" value="F:metal ion binding"/>
    <property type="evidence" value="ECO:0007669"/>
    <property type="project" value="UniProtKB-KW"/>
</dbReference>
<keyword evidence="5" id="KW-0479">Metal-binding</keyword>
<dbReference type="InterPro" id="IPR020084">
    <property type="entry name" value="NUDIX_hydrolase_CS"/>
</dbReference>
<name>A0A4U8PZ58_9FIRM</name>
<comment type="cofactor">
    <cofactor evidence="1">
        <name>Mg(2+)</name>
        <dbReference type="ChEBI" id="CHEBI:18420"/>
    </cofactor>
</comment>
<evidence type="ECO:0000256" key="4">
    <source>
        <dbReference type="ARBA" id="ARBA00022705"/>
    </source>
</evidence>
<dbReference type="GO" id="GO:0044716">
    <property type="term" value="F:8-oxo-GDP phosphatase activity"/>
    <property type="evidence" value="ECO:0007669"/>
    <property type="project" value="TreeGrafter"/>
</dbReference>
<sequence length="128" mass="14867">MKTIEVVAAIIQNGDKILATQRGYGDFKDGWEFPGGKVENGESLENAIIREIKEELDAEIKVNHFLHTVEYDYPQFHLTMHCFICELIKGEFTLLEHEAARWLTKEELDKVNWLPADVEIVHILKRNM</sequence>
<keyword evidence="7 12" id="KW-0378">Hydrolase</keyword>
<evidence type="ECO:0000256" key="7">
    <source>
        <dbReference type="ARBA" id="ARBA00022801"/>
    </source>
</evidence>
<dbReference type="GO" id="GO:0044715">
    <property type="term" value="F:8-oxo-dGDP phosphatase activity"/>
    <property type="evidence" value="ECO:0007669"/>
    <property type="project" value="TreeGrafter"/>
</dbReference>
<dbReference type="EMBL" id="QGQD01000115">
    <property type="protein sequence ID" value="TLC97610.1"/>
    <property type="molecule type" value="Genomic_DNA"/>
</dbReference>
<keyword evidence="6" id="KW-0227">DNA damage</keyword>
<accession>A0A4U8PZ58</accession>
<dbReference type="GO" id="GO:0008413">
    <property type="term" value="F:8-oxo-7,8-dihydroguanosine triphosphate pyrophosphatase activity"/>
    <property type="evidence" value="ECO:0007669"/>
    <property type="project" value="TreeGrafter"/>
</dbReference>
<dbReference type="InterPro" id="IPR000086">
    <property type="entry name" value="NUDIX_hydrolase_dom"/>
</dbReference>
<dbReference type="Pfam" id="PF00293">
    <property type="entry name" value="NUDIX"/>
    <property type="match status" value="1"/>
</dbReference>
<dbReference type="Gene3D" id="3.90.79.10">
    <property type="entry name" value="Nucleoside Triphosphate Pyrophosphohydrolase"/>
    <property type="match status" value="1"/>
</dbReference>